<evidence type="ECO:0008006" key="3">
    <source>
        <dbReference type="Google" id="ProtNLM"/>
    </source>
</evidence>
<name>X1JYI8_9ZZZZ</name>
<accession>X1JYI8</accession>
<evidence type="ECO:0000313" key="2">
    <source>
        <dbReference type="EMBL" id="GAH83324.1"/>
    </source>
</evidence>
<feature type="region of interest" description="Disordered" evidence="1">
    <location>
        <begin position="1"/>
        <end position="25"/>
    </location>
</feature>
<dbReference type="EMBL" id="BARU01036998">
    <property type="protein sequence ID" value="GAH83324.1"/>
    <property type="molecule type" value="Genomic_DNA"/>
</dbReference>
<organism evidence="2">
    <name type="scientific">marine sediment metagenome</name>
    <dbReference type="NCBI Taxonomy" id="412755"/>
    <lineage>
        <taxon>unclassified sequences</taxon>
        <taxon>metagenomes</taxon>
        <taxon>ecological metagenomes</taxon>
    </lineage>
</organism>
<evidence type="ECO:0000256" key="1">
    <source>
        <dbReference type="SAM" id="MobiDB-lite"/>
    </source>
</evidence>
<dbReference type="AlphaFoldDB" id="X1JYI8"/>
<gene>
    <name evidence="2" type="ORF">S03H2_57702</name>
</gene>
<proteinExistence type="predicted"/>
<comment type="caution">
    <text evidence="2">The sequence shown here is derived from an EMBL/GenBank/DDBJ whole genome shotgun (WGS) entry which is preliminary data.</text>
</comment>
<sequence length="55" mass="5658">MDPKGERKAACPAGHEAVSERRDSGTGKLRAVFGADTCAACPLAGRCPAKRKSDG</sequence>
<reference evidence="2" key="1">
    <citation type="journal article" date="2014" name="Front. Microbiol.">
        <title>High frequency of phylogenetically diverse reductive dehalogenase-homologous genes in deep subseafloor sedimentary metagenomes.</title>
        <authorList>
            <person name="Kawai M."/>
            <person name="Futagami T."/>
            <person name="Toyoda A."/>
            <person name="Takaki Y."/>
            <person name="Nishi S."/>
            <person name="Hori S."/>
            <person name="Arai W."/>
            <person name="Tsubouchi T."/>
            <person name="Morono Y."/>
            <person name="Uchiyama I."/>
            <person name="Ito T."/>
            <person name="Fujiyama A."/>
            <person name="Inagaki F."/>
            <person name="Takami H."/>
        </authorList>
    </citation>
    <scope>NUCLEOTIDE SEQUENCE</scope>
    <source>
        <strain evidence="2">Expedition CK06-06</strain>
    </source>
</reference>
<protein>
    <recommendedName>
        <fullName evidence="3">Transposase DDE domain-containing protein</fullName>
    </recommendedName>
</protein>
<feature type="non-terminal residue" evidence="2">
    <location>
        <position position="55"/>
    </location>
</feature>